<name>A0ABX5D6E7_9VIBR</name>
<organism evidence="1 2">
    <name type="scientific">Vibrio mediterranei</name>
    <dbReference type="NCBI Taxonomy" id="689"/>
    <lineage>
        <taxon>Bacteria</taxon>
        <taxon>Pseudomonadati</taxon>
        <taxon>Pseudomonadota</taxon>
        <taxon>Gammaproteobacteria</taxon>
        <taxon>Vibrionales</taxon>
        <taxon>Vibrionaceae</taxon>
        <taxon>Vibrio</taxon>
    </lineage>
</organism>
<reference evidence="1 2" key="1">
    <citation type="submission" date="2017-09" db="EMBL/GenBank/DDBJ databases">
        <authorList>
            <person name="Girard L."/>
            <person name="Lami R."/>
            <person name="Suzuki M."/>
            <person name="Baudart J."/>
        </authorList>
    </citation>
    <scope>NUCLEOTIDE SEQUENCE [LARGE SCALE GENOMIC DNA]</scope>
    <source>
        <strain evidence="1 2">17LN0615E</strain>
    </source>
</reference>
<evidence type="ECO:0000313" key="1">
    <source>
        <dbReference type="EMBL" id="PRQ65167.1"/>
    </source>
</evidence>
<dbReference type="RefSeq" id="WP_106008961.1">
    <property type="nucleotide sequence ID" value="NZ_JAKEUH010000110.1"/>
</dbReference>
<reference evidence="1 2" key="2">
    <citation type="submission" date="2018-03" db="EMBL/GenBank/DDBJ databases">
        <title>Genetic Diversity and Phenotypic Plasticity of AHL Mediated Quorum Sensing in Environmental Strains of Vibrio mediterranei.</title>
        <authorList>
            <person name="Lantoine F."/>
            <person name="Vouve F."/>
        </authorList>
    </citation>
    <scope>NUCLEOTIDE SEQUENCE [LARGE SCALE GENOMIC DNA]</scope>
    <source>
        <strain evidence="1 2">17LN0615E</strain>
    </source>
</reference>
<comment type="caution">
    <text evidence="1">The sequence shown here is derived from an EMBL/GenBank/DDBJ whole genome shotgun (WGS) entry which is preliminary data.</text>
</comment>
<evidence type="ECO:0000313" key="2">
    <source>
        <dbReference type="Proteomes" id="UP000238163"/>
    </source>
</evidence>
<gene>
    <name evidence="1" type="ORF">COR51_23895</name>
</gene>
<dbReference type="Proteomes" id="UP000238163">
    <property type="component" value="Unassembled WGS sequence"/>
</dbReference>
<dbReference type="EMBL" id="NWTN01000026">
    <property type="protein sequence ID" value="PRQ65167.1"/>
    <property type="molecule type" value="Genomic_DNA"/>
</dbReference>
<sequence length="97" mass="11127">MQIDKLSPITANAMQLLLDSKRYVEDVVFDVKSRQFAIVLFDKELEGYTHALSYTQRAEEGRVPGIKLYKSWPATDLKKLSLLKDRSDLVLGLIDRL</sequence>
<protein>
    <submittedName>
        <fullName evidence="1">Uncharacterized protein</fullName>
    </submittedName>
</protein>
<proteinExistence type="predicted"/>
<keyword evidence="2" id="KW-1185">Reference proteome</keyword>
<accession>A0ABX5D6E7</accession>